<dbReference type="Gene3D" id="2.60.40.10">
    <property type="entry name" value="Immunoglobulins"/>
    <property type="match status" value="1"/>
</dbReference>
<dbReference type="Pfam" id="PF00353">
    <property type="entry name" value="HemolysinCabind"/>
    <property type="match status" value="2"/>
</dbReference>
<dbReference type="Gene3D" id="2.150.10.10">
    <property type="entry name" value="Serralysin-like metalloprotease, C-terminal"/>
    <property type="match status" value="2"/>
</dbReference>
<feature type="non-terminal residue" evidence="4">
    <location>
        <position position="459"/>
    </location>
</feature>
<organism evidence="4 5">
    <name type="scientific">Acidimangrovimonas pyrenivorans</name>
    <dbReference type="NCBI Taxonomy" id="2030798"/>
    <lineage>
        <taxon>Bacteria</taxon>
        <taxon>Pseudomonadati</taxon>
        <taxon>Pseudomonadota</taxon>
        <taxon>Alphaproteobacteria</taxon>
        <taxon>Rhodobacterales</taxon>
        <taxon>Paracoccaceae</taxon>
        <taxon>Acidimangrovimonas</taxon>
    </lineage>
</organism>
<dbReference type="NCBIfam" id="TIGR01965">
    <property type="entry name" value="VCBS_repeat"/>
    <property type="match status" value="1"/>
</dbReference>
<gene>
    <name evidence="4" type="ORF">ACFOES_13115</name>
</gene>
<dbReference type="PROSITE" id="PS00330">
    <property type="entry name" value="HEMOLYSIN_CALCIUM"/>
    <property type="match status" value="7"/>
</dbReference>
<feature type="region of interest" description="Disordered" evidence="3">
    <location>
        <begin position="1"/>
        <end position="24"/>
    </location>
</feature>
<accession>A0ABV7AJL6</accession>
<comment type="caution">
    <text evidence="4">The sequence shown here is derived from an EMBL/GenBank/DDBJ whole genome shotgun (WGS) entry which is preliminary data.</text>
</comment>
<dbReference type="PANTHER" id="PTHR38340">
    <property type="entry name" value="S-LAYER PROTEIN"/>
    <property type="match status" value="1"/>
</dbReference>
<dbReference type="PRINTS" id="PR00313">
    <property type="entry name" value="CABNDNGRPT"/>
</dbReference>
<feature type="region of interest" description="Disordered" evidence="3">
    <location>
        <begin position="237"/>
        <end position="257"/>
    </location>
</feature>
<evidence type="ECO:0000256" key="3">
    <source>
        <dbReference type="SAM" id="MobiDB-lite"/>
    </source>
</evidence>
<dbReference type="InterPro" id="IPR013783">
    <property type="entry name" value="Ig-like_fold"/>
</dbReference>
<protein>
    <submittedName>
        <fullName evidence="4">Ig-like domain-containing protein</fullName>
    </submittedName>
</protein>
<feature type="region of interest" description="Disordered" evidence="3">
    <location>
        <begin position="287"/>
        <end position="306"/>
    </location>
</feature>
<dbReference type="SUPFAM" id="SSF51120">
    <property type="entry name" value="beta-Roll"/>
    <property type="match status" value="1"/>
</dbReference>
<dbReference type="Proteomes" id="UP001595443">
    <property type="component" value="Unassembled WGS sequence"/>
</dbReference>
<dbReference type="InterPro" id="IPR010221">
    <property type="entry name" value="VCBS_dom"/>
</dbReference>
<dbReference type="PANTHER" id="PTHR38340:SF1">
    <property type="entry name" value="S-LAYER PROTEIN"/>
    <property type="match status" value="1"/>
</dbReference>
<keyword evidence="5" id="KW-1185">Reference proteome</keyword>
<evidence type="ECO:0000313" key="5">
    <source>
        <dbReference type="Proteomes" id="UP001595443"/>
    </source>
</evidence>
<dbReference type="InterPro" id="IPR001343">
    <property type="entry name" value="Hemolysn_Ca-bd"/>
</dbReference>
<reference evidence="5" key="1">
    <citation type="journal article" date="2019" name="Int. J. Syst. Evol. Microbiol.">
        <title>The Global Catalogue of Microorganisms (GCM) 10K type strain sequencing project: providing services to taxonomists for standard genome sequencing and annotation.</title>
        <authorList>
            <consortium name="The Broad Institute Genomics Platform"/>
            <consortium name="The Broad Institute Genome Sequencing Center for Infectious Disease"/>
            <person name="Wu L."/>
            <person name="Ma J."/>
        </authorList>
    </citation>
    <scope>NUCLEOTIDE SEQUENCE [LARGE SCALE GENOMIC DNA]</scope>
    <source>
        <strain evidence="5">KCTC 62192</strain>
    </source>
</reference>
<dbReference type="InterPro" id="IPR018511">
    <property type="entry name" value="Hemolysin-typ_Ca-bd_CS"/>
</dbReference>
<evidence type="ECO:0000313" key="4">
    <source>
        <dbReference type="EMBL" id="MFC2969041.1"/>
    </source>
</evidence>
<evidence type="ECO:0000256" key="1">
    <source>
        <dbReference type="ARBA" id="ARBA00004613"/>
    </source>
</evidence>
<comment type="subcellular location">
    <subcellularLocation>
        <location evidence="1">Secreted</location>
    </subcellularLocation>
</comment>
<name>A0ABV7AJL6_9RHOB</name>
<dbReference type="InterPro" id="IPR050557">
    <property type="entry name" value="RTX_toxin/Mannuronan_C5-epim"/>
</dbReference>
<evidence type="ECO:0000256" key="2">
    <source>
        <dbReference type="ARBA" id="ARBA00022525"/>
    </source>
</evidence>
<keyword evidence="2" id="KW-0964">Secreted</keyword>
<proteinExistence type="predicted"/>
<sequence length="459" mass="46206">MSRNDFHSSRWGSHDVDPATEGDDLLIGSAHRDTIHGRGGDDAIQGQGGDDRLFGDAGNDTIDGGDGNDLLVGGTGADVLSGGAGNDILIGDGGLSDGGLGEDGLGEDGPQLFGHGFRGHDLGSDNDVLDGGDGNDLLIGGRGDDTLNGGAGRDHLFGGTGNDNLAGGAGDDVVDGGAGNDMLIYVAADNVGAHDRYSGGSGTDTLALHLTKAEWFDPRVQADVAAFLAFLEGHDSGHGEGHGRGGGEDHADHADHGAHAHGSFHFTAFDLSVSQIENLRVFVDGTELSPQDDPVTANADQASLSEDAPATSFASVLGNDSVPDLAYSVRLVNGPEAGLLDFHAGQPGAPDGSFSFDPNGAFEHLAAGESQDVQFTYEVTDANGDTDQATVTITVTGQNDAPVVDAVQTTASGAVQEDVSLSASGQVSASDVDHGAVLSFSGDATGAYGSFAVNADTGV</sequence>
<feature type="region of interest" description="Disordered" evidence="3">
    <location>
        <begin position="31"/>
        <end position="50"/>
    </location>
</feature>
<dbReference type="Pfam" id="PF17963">
    <property type="entry name" value="Big_9"/>
    <property type="match status" value="1"/>
</dbReference>
<dbReference type="InterPro" id="IPR011049">
    <property type="entry name" value="Serralysin-like_metalloprot_C"/>
</dbReference>
<dbReference type="EMBL" id="JBHRSK010000010">
    <property type="protein sequence ID" value="MFC2969041.1"/>
    <property type="molecule type" value="Genomic_DNA"/>
</dbReference>
<feature type="compositionally biased region" description="Basic and acidic residues" evidence="3">
    <location>
        <begin position="31"/>
        <end position="41"/>
    </location>
</feature>
<dbReference type="RefSeq" id="WP_377833749.1">
    <property type="nucleotide sequence ID" value="NZ_JBHRSK010000010.1"/>
</dbReference>
<feature type="compositionally biased region" description="Basic and acidic residues" evidence="3">
    <location>
        <begin position="1"/>
        <end position="17"/>
    </location>
</feature>